<sequence>MDKIHVLLVREWDQQMGGSGCCGRIEGDWARKVFSERRARMEQMGAVYRALYEAFPNQIEVEVVDPRNLIAYTAVVLREQNKRDMSVWQKVKQWVQGLNQSAVFVNGELVFRREVPTPEQVVSTVGTMA</sequence>
<dbReference type="AlphaFoldDB" id="A0A1U9K8F6"/>
<reference evidence="1 2" key="1">
    <citation type="journal article" date="2015" name="Int. J. Syst. Evol. Microbiol.">
        <title>Novibacillus thermophilus gen. nov., sp. nov., a Gram-staining-negative and moderately thermophilic member of the family Thermoactinomycetaceae.</title>
        <authorList>
            <person name="Yang G."/>
            <person name="Chen J."/>
            <person name="Zhou S."/>
        </authorList>
    </citation>
    <scope>NUCLEOTIDE SEQUENCE [LARGE SCALE GENOMIC DNA]</scope>
    <source>
        <strain evidence="1 2">SG-1</strain>
    </source>
</reference>
<dbReference type="RefSeq" id="WP_077720203.1">
    <property type="nucleotide sequence ID" value="NZ_CP019699.1"/>
</dbReference>
<keyword evidence="2" id="KW-1185">Reference proteome</keyword>
<dbReference type="KEGG" id="ntr:B0W44_11775"/>
<organism evidence="1 2">
    <name type="scientific">Novibacillus thermophilus</name>
    <dbReference type="NCBI Taxonomy" id="1471761"/>
    <lineage>
        <taxon>Bacteria</taxon>
        <taxon>Bacillati</taxon>
        <taxon>Bacillota</taxon>
        <taxon>Bacilli</taxon>
        <taxon>Bacillales</taxon>
        <taxon>Thermoactinomycetaceae</taxon>
        <taxon>Novibacillus</taxon>
    </lineage>
</organism>
<dbReference type="OrthoDB" id="2989608at2"/>
<name>A0A1U9K8F6_9BACL</name>
<protein>
    <submittedName>
        <fullName evidence="1">Uncharacterized protein</fullName>
    </submittedName>
</protein>
<evidence type="ECO:0000313" key="2">
    <source>
        <dbReference type="Proteomes" id="UP000188603"/>
    </source>
</evidence>
<gene>
    <name evidence="1" type="ORF">B0W44_11775</name>
</gene>
<proteinExistence type="predicted"/>
<dbReference type="STRING" id="1471761.B0W44_11775"/>
<accession>A0A1U9K8F6</accession>
<dbReference type="Proteomes" id="UP000188603">
    <property type="component" value="Chromosome"/>
</dbReference>
<dbReference type="EMBL" id="CP019699">
    <property type="protein sequence ID" value="AQS56339.1"/>
    <property type="molecule type" value="Genomic_DNA"/>
</dbReference>
<evidence type="ECO:0000313" key="1">
    <source>
        <dbReference type="EMBL" id="AQS56339.1"/>
    </source>
</evidence>